<feature type="transmembrane region" description="Helical" evidence="7">
    <location>
        <begin position="229"/>
        <end position="250"/>
    </location>
</feature>
<dbReference type="OrthoDB" id="65129at2"/>
<feature type="transmembrane region" description="Helical" evidence="7">
    <location>
        <begin position="270"/>
        <end position="289"/>
    </location>
</feature>
<evidence type="ECO:0000256" key="1">
    <source>
        <dbReference type="ARBA" id="ARBA00004651"/>
    </source>
</evidence>
<evidence type="ECO:0000256" key="3">
    <source>
        <dbReference type="ARBA" id="ARBA00022475"/>
    </source>
</evidence>
<protein>
    <recommendedName>
        <fullName evidence="8">Acyltransferase 3 domain-containing protein</fullName>
    </recommendedName>
</protein>
<feature type="transmembrane region" description="Helical" evidence="7">
    <location>
        <begin position="333"/>
        <end position="358"/>
    </location>
</feature>
<keyword evidence="5 7" id="KW-1133">Transmembrane helix</keyword>
<keyword evidence="3" id="KW-1003">Cell membrane</keyword>
<feature type="transmembrane region" description="Helical" evidence="7">
    <location>
        <begin position="82"/>
        <end position="104"/>
    </location>
</feature>
<evidence type="ECO:0000256" key="6">
    <source>
        <dbReference type="ARBA" id="ARBA00023136"/>
    </source>
</evidence>
<dbReference type="eggNOG" id="COG1835">
    <property type="taxonomic scope" value="Bacteria"/>
</dbReference>
<dbReference type="Pfam" id="PF01757">
    <property type="entry name" value="Acyl_transf_3"/>
    <property type="match status" value="1"/>
</dbReference>
<name>A0A0R2CAH1_9LACO</name>
<keyword evidence="4 7" id="KW-0812">Transmembrane</keyword>
<comment type="subcellular location">
    <subcellularLocation>
        <location evidence="1">Cell membrane</location>
        <topology evidence="1">Multi-pass membrane protein</topology>
    </subcellularLocation>
</comment>
<evidence type="ECO:0000256" key="4">
    <source>
        <dbReference type="ARBA" id="ARBA00022692"/>
    </source>
</evidence>
<dbReference type="Proteomes" id="UP000051576">
    <property type="component" value="Unassembled WGS sequence"/>
</dbReference>
<dbReference type="STRING" id="1133569.FD21_GL000868"/>
<feature type="transmembrane region" description="Helical" evidence="7">
    <location>
        <begin position="163"/>
        <end position="183"/>
    </location>
</feature>
<dbReference type="GO" id="GO:0016413">
    <property type="term" value="F:O-acetyltransferase activity"/>
    <property type="evidence" value="ECO:0007669"/>
    <property type="project" value="TreeGrafter"/>
</dbReference>
<keyword evidence="6 7" id="KW-0472">Membrane</keyword>
<feature type="domain" description="Acyltransferase 3" evidence="8">
    <location>
        <begin position="10"/>
        <end position="358"/>
    </location>
</feature>
<accession>A0A0R2CAH1</accession>
<comment type="caution">
    <text evidence="9">The sequence shown here is derived from an EMBL/GenBank/DDBJ whole genome shotgun (WGS) entry which is preliminary data.</text>
</comment>
<feature type="transmembrane region" description="Helical" evidence="7">
    <location>
        <begin position="132"/>
        <end position="151"/>
    </location>
</feature>
<dbReference type="AlphaFoldDB" id="A0A0R2CAH1"/>
<dbReference type="PANTHER" id="PTHR40074">
    <property type="entry name" value="O-ACETYLTRANSFERASE WECH"/>
    <property type="match status" value="1"/>
</dbReference>
<dbReference type="GO" id="GO:0009246">
    <property type="term" value="P:enterobacterial common antigen biosynthetic process"/>
    <property type="evidence" value="ECO:0007669"/>
    <property type="project" value="TreeGrafter"/>
</dbReference>
<evidence type="ECO:0000313" key="10">
    <source>
        <dbReference type="Proteomes" id="UP000051576"/>
    </source>
</evidence>
<reference evidence="9 10" key="1">
    <citation type="journal article" date="2015" name="Genome Announc.">
        <title>Expanding the biotechnology potential of lactobacilli through comparative genomics of 213 strains and associated genera.</title>
        <authorList>
            <person name="Sun Z."/>
            <person name="Harris H.M."/>
            <person name="McCann A."/>
            <person name="Guo C."/>
            <person name="Argimon S."/>
            <person name="Zhang W."/>
            <person name="Yang X."/>
            <person name="Jeffery I.B."/>
            <person name="Cooney J.C."/>
            <person name="Kagawa T.F."/>
            <person name="Liu W."/>
            <person name="Song Y."/>
            <person name="Salvetti E."/>
            <person name="Wrobel A."/>
            <person name="Rasinkangas P."/>
            <person name="Parkhill J."/>
            <person name="Rea M.C."/>
            <person name="O'Sullivan O."/>
            <person name="Ritari J."/>
            <person name="Douillard F.P."/>
            <person name="Paul Ross R."/>
            <person name="Yang R."/>
            <person name="Briner A.E."/>
            <person name="Felis G.E."/>
            <person name="de Vos W.M."/>
            <person name="Barrangou R."/>
            <person name="Klaenhammer T.R."/>
            <person name="Caufield P.W."/>
            <person name="Cui Y."/>
            <person name="Zhang H."/>
            <person name="O'Toole P.W."/>
        </authorList>
    </citation>
    <scope>NUCLEOTIDE SEQUENCE [LARGE SCALE GENOMIC DNA]</scope>
    <source>
        <strain evidence="9 10">DSM 20605</strain>
    </source>
</reference>
<dbReference type="PANTHER" id="PTHR40074:SF2">
    <property type="entry name" value="O-ACETYLTRANSFERASE WECH"/>
    <property type="match status" value="1"/>
</dbReference>
<evidence type="ECO:0000259" key="8">
    <source>
        <dbReference type="Pfam" id="PF01757"/>
    </source>
</evidence>
<keyword evidence="10" id="KW-1185">Reference proteome</keyword>
<dbReference type="RefSeq" id="WP_010580922.1">
    <property type="nucleotide sequence ID" value="NZ_AHYZ01000135.1"/>
</dbReference>
<evidence type="ECO:0000256" key="2">
    <source>
        <dbReference type="ARBA" id="ARBA00007400"/>
    </source>
</evidence>
<feature type="transmembrane region" description="Helical" evidence="7">
    <location>
        <begin position="195"/>
        <end position="217"/>
    </location>
</feature>
<dbReference type="PATRIC" id="fig|1133569.4.peg.956"/>
<dbReference type="EMBL" id="AYYX01000023">
    <property type="protein sequence ID" value="KRM88728.1"/>
    <property type="molecule type" value="Genomic_DNA"/>
</dbReference>
<evidence type="ECO:0000256" key="7">
    <source>
        <dbReference type="SAM" id="Phobius"/>
    </source>
</evidence>
<gene>
    <name evidence="9" type="ORF">FD21_GL000868</name>
</gene>
<proteinExistence type="inferred from homology"/>
<evidence type="ECO:0000256" key="5">
    <source>
        <dbReference type="ARBA" id="ARBA00022989"/>
    </source>
</evidence>
<dbReference type="InterPro" id="IPR002656">
    <property type="entry name" value="Acyl_transf_3_dom"/>
</dbReference>
<sequence>MPAKKRAYLYEVDFMRVFFICGVLANHTASTFTNLLPSQTVSRQFLLSTHLLLHFPRFGFMFITGLVLFWQHANKKLAVKDFLLKHFSILLVPYLFWITLFSLLQTLASSSNFSFLNWLVQWWQIVIHGNEFYLYYLFVLFQLYLIFPLLLKLFEKTNGHHLQVLQISFMMQLLMTIYFKYFYSRISHSDWPYLIRAYGNFVLSYQFYFIAGAFCALHYQHVKQFIIKFNHWITFATLSFGIGTIGLYYFNKFVLGLNRHHANLIHQPYILFYASLVILQTWLIGIWYADRRRHSKLWNYWITNLAECSFGIYLVQLIPLTTIYLLIQSTKPTISFIMLIILLPLAYVGVLGISWALTNLLRKKAFLKNLIGRKEVLHYE</sequence>
<feature type="transmembrane region" description="Helical" evidence="7">
    <location>
        <begin position="45"/>
        <end position="70"/>
    </location>
</feature>
<organism evidence="9 10">
    <name type="scientific">Liquorilactobacillus vini DSM 20605</name>
    <dbReference type="NCBI Taxonomy" id="1133569"/>
    <lineage>
        <taxon>Bacteria</taxon>
        <taxon>Bacillati</taxon>
        <taxon>Bacillota</taxon>
        <taxon>Bacilli</taxon>
        <taxon>Lactobacillales</taxon>
        <taxon>Lactobacillaceae</taxon>
        <taxon>Liquorilactobacillus</taxon>
    </lineage>
</organism>
<comment type="similarity">
    <text evidence="2">Belongs to the acyltransferase 3 family.</text>
</comment>
<dbReference type="GO" id="GO:0005886">
    <property type="term" value="C:plasma membrane"/>
    <property type="evidence" value="ECO:0007669"/>
    <property type="project" value="UniProtKB-SubCell"/>
</dbReference>
<feature type="transmembrane region" description="Helical" evidence="7">
    <location>
        <begin position="310"/>
        <end position="327"/>
    </location>
</feature>
<evidence type="ECO:0000313" key="9">
    <source>
        <dbReference type="EMBL" id="KRM88728.1"/>
    </source>
</evidence>